<dbReference type="InParanoid" id="A0A6C2YPV4"/>
<organism evidence="2">
    <name type="scientific">Tuwongella immobilis</name>
    <dbReference type="NCBI Taxonomy" id="692036"/>
    <lineage>
        <taxon>Bacteria</taxon>
        <taxon>Pseudomonadati</taxon>
        <taxon>Planctomycetota</taxon>
        <taxon>Planctomycetia</taxon>
        <taxon>Gemmatales</taxon>
        <taxon>Gemmataceae</taxon>
        <taxon>Tuwongella</taxon>
    </lineage>
</organism>
<evidence type="ECO:0000313" key="3">
    <source>
        <dbReference type="Proteomes" id="UP000464378"/>
    </source>
</evidence>
<dbReference type="KEGG" id="tim:GMBLW1_03000"/>
<feature type="compositionally biased region" description="Basic and acidic residues" evidence="1">
    <location>
        <begin position="98"/>
        <end position="116"/>
    </location>
</feature>
<evidence type="ECO:0000313" key="2">
    <source>
        <dbReference type="EMBL" id="VIP03660.1"/>
    </source>
</evidence>
<dbReference type="EMBL" id="LR586016">
    <property type="protein sequence ID" value="VIP03660.1"/>
    <property type="molecule type" value="Genomic_DNA"/>
</dbReference>
<sequence length="205" mass="22623">MIPWARQFRRTNLLHLAVVGWLLFAQLQLAFGGFASQLLRQPTKSLPFASEVDAVSDDTADRLATTCQLSPMETCCCGLPGKCQCCQTESVTTADPSDSERSLVDRPTEHRPAPDDSLRSWRACSCHSPMGEGIAAIDHPQIHAVVASVSLRESVHRQPLHHNDVANDSSQSVELPPPRFPLDDDRSFLRATARMVLSQPARDLR</sequence>
<feature type="region of interest" description="Disordered" evidence="1">
    <location>
        <begin position="90"/>
        <end position="116"/>
    </location>
</feature>
<evidence type="ECO:0000256" key="1">
    <source>
        <dbReference type="SAM" id="MobiDB-lite"/>
    </source>
</evidence>
<keyword evidence="3" id="KW-1185">Reference proteome</keyword>
<gene>
    <name evidence="2" type="ORF">GMBLW1_03000</name>
</gene>
<name>A0A6C2YPV4_9BACT</name>
<dbReference type="RefSeq" id="WP_162658828.1">
    <property type="nucleotide sequence ID" value="NZ_LR593887.1"/>
</dbReference>
<protein>
    <submittedName>
        <fullName evidence="2">Uncharacterized protein</fullName>
    </submittedName>
</protein>
<dbReference type="Proteomes" id="UP000464378">
    <property type="component" value="Chromosome"/>
</dbReference>
<dbReference type="EMBL" id="LR593887">
    <property type="protein sequence ID" value="VTS04688.1"/>
    <property type="molecule type" value="Genomic_DNA"/>
</dbReference>
<dbReference type="AlphaFoldDB" id="A0A6C2YPV4"/>
<accession>A0A6C2YPV4</accession>
<proteinExistence type="predicted"/>
<reference evidence="2" key="1">
    <citation type="submission" date="2019-04" db="EMBL/GenBank/DDBJ databases">
        <authorList>
            <consortium name="Science for Life Laboratories"/>
        </authorList>
    </citation>
    <scope>NUCLEOTIDE SEQUENCE</scope>
    <source>
        <strain evidence="2">MBLW1</strain>
    </source>
</reference>